<evidence type="ECO:0000313" key="2">
    <source>
        <dbReference type="Proteomes" id="UP000663881"/>
    </source>
</evidence>
<accession>A0A820NDD2</accession>
<dbReference type="AlphaFoldDB" id="A0A820NDD2"/>
<proteinExistence type="predicted"/>
<comment type="caution">
    <text evidence="1">The sequence shown here is derived from an EMBL/GenBank/DDBJ whole genome shotgun (WGS) entry which is preliminary data.</text>
</comment>
<dbReference type="Proteomes" id="UP000663881">
    <property type="component" value="Unassembled WGS sequence"/>
</dbReference>
<protein>
    <submittedName>
        <fullName evidence="1">Uncharacterized protein</fullName>
    </submittedName>
</protein>
<feature type="non-terminal residue" evidence="1">
    <location>
        <position position="1"/>
    </location>
</feature>
<reference evidence="1" key="1">
    <citation type="submission" date="2021-02" db="EMBL/GenBank/DDBJ databases">
        <authorList>
            <person name="Nowell W R."/>
        </authorList>
    </citation>
    <scope>NUCLEOTIDE SEQUENCE</scope>
</reference>
<sequence length="87" mass="10232">MDIDINHLKTCNRLVNEFLFEENLVSIHTIHYEIYHGLSLTYALKRHINLRHVHLVLATIDDLYILLNGLIPNVQILIIELFQTKIT</sequence>
<organism evidence="1 2">
    <name type="scientific">Adineta steineri</name>
    <dbReference type="NCBI Taxonomy" id="433720"/>
    <lineage>
        <taxon>Eukaryota</taxon>
        <taxon>Metazoa</taxon>
        <taxon>Spiralia</taxon>
        <taxon>Gnathifera</taxon>
        <taxon>Rotifera</taxon>
        <taxon>Eurotatoria</taxon>
        <taxon>Bdelloidea</taxon>
        <taxon>Adinetida</taxon>
        <taxon>Adinetidae</taxon>
        <taxon>Adineta</taxon>
    </lineage>
</organism>
<gene>
    <name evidence="1" type="ORF">OKA104_LOCUS50765</name>
</gene>
<dbReference type="EMBL" id="CAJOAY010026192">
    <property type="protein sequence ID" value="CAF4388916.1"/>
    <property type="molecule type" value="Genomic_DNA"/>
</dbReference>
<name>A0A820NDD2_9BILA</name>
<evidence type="ECO:0000313" key="1">
    <source>
        <dbReference type="EMBL" id="CAF4388916.1"/>
    </source>
</evidence>